<evidence type="ECO:0000256" key="3">
    <source>
        <dbReference type="ARBA" id="ARBA00023125"/>
    </source>
</evidence>
<dbReference type="InterPro" id="IPR012337">
    <property type="entry name" value="RNaseH-like_sf"/>
</dbReference>
<evidence type="ECO:0000313" key="8">
    <source>
        <dbReference type="EMBL" id="UOO93652.1"/>
    </source>
</evidence>
<dbReference type="Gene3D" id="1.10.10.60">
    <property type="entry name" value="Homeodomain-like"/>
    <property type="match status" value="1"/>
</dbReference>
<feature type="domain" description="Integrase catalytic" evidence="6">
    <location>
        <begin position="106"/>
        <end position="294"/>
    </location>
</feature>
<keyword evidence="4" id="KW-0233">DNA recombination</keyword>
<dbReference type="PANTHER" id="PTHR35004">
    <property type="entry name" value="TRANSPOSASE RV3428C-RELATED"/>
    <property type="match status" value="1"/>
</dbReference>
<reference evidence="7" key="2">
    <citation type="journal article" date="2022" name="Res Sq">
        <title>Evolution of multicellular longitudinally dividing oral cavity symbionts (Neisseriaceae).</title>
        <authorList>
            <person name="Nyongesa S."/>
            <person name="Weber P."/>
            <person name="Bernet E."/>
            <person name="Pullido F."/>
            <person name="Nieckarz M."/>
            <person name="Delaby M."/>
            <person name="Nieves C."/>
            <person name="Viehboeck T."/>
            <person name="Krause N."/>
            <person name="Rivera-Millot A."/>
            <person name="Nakamura A."/>
            <person name="Vischer N."/>
            <person name="VanNieuwenhze M."/>
            <person name="Brun Y."/>
            <person name="Cava F."/>
            <person name="Bulgheresi S."/>
            <person name="Veyrier F."/>
        </authorList>
    </citation>
    <scope>NUCLEOTIDE SEQUENCE</scope>
    <source>
        <strain evidence="7">SAG 1488-6</strain>
    </source>
</reference>
<keyword evidence="2" id="KW-0815">Transposition</keyword>
<dbReference type="InterPro" id="IPR017894">
    <property type="entry name" value="HTH_IS21_transposase_type"/>
</dbReference>
<evidence type="ECO:0000256" key="4">
    <source>
        <dbReference type="ARBA" id="ARBA00023172"/>
    </source>
</evidence>
<protein>
    <submittedName>
        <fullName evidence="7">IS21 family transposase</fullName>
    </submittedName>
</protein>
<dbReference type="InterPro" id="IPR001584">
    <property type="entry name" value="Integrase_cat-core"/>
</dbReference>
<organism evidence="7 9">
    <name type="scientific">Vitreoscilla stercoraria</name>
    <dbReference type="NCBI Taxonomy" id="61"/>
    <lineage>
        <taxon>Bacteria</taxon>
        <taxon>Pseudomonadati</taxon>
        <taxon>Pseudomonadota</taxon>
        <taxon>Betaproteobacteria</taxon>
        <taxon>Neisseriales</taxon>
        <taxon>Neisseriaceae</taxon>
        <taxon>Vitreoscilla</taxon>
    </lineage>
</organism>
<dbReference type="EMBL" id="CP091512">
    <property type="protein sequence ID" value="UOO93652.1"/>
    <property type="molecule type" value="Genomic_DNA"/>
</dbReference>
<evidence type="ECO:0000259" key="5">
    <source>
        <dbReference type="PROSITE" id="PS50531"/>
    </source>
</evidence>
<dbReference type="InterPro" id="IPR006120">
    <property type="entry name" value="Resolvase_HTH_dom"/>
</dbReference>
<proteinExistence type="inferred from homology"/>
<dbReference type="PANTHER" id="PTHR35004:SF6">
    <property type="entry name" value="TRANSPOSASE"/>
    <property type="match status" value="1"/>
</dbReference>
<evidence type="ECO:0000313" key="9">
    <source>
        <dbReference type="Proteomes" id="UP000832034"/>
    </source>
</evidence>
<dbReference type="PROSITE" id="PS50531">
    <property type="entry name" value="HTH_IS21"/>
    <property type="match status" value="1"/>
</dbReference>
<name>A0ABY4E9X8_VITST</name>
<feature type="domain" description="HTH IS21-type" evidence="5">
    <location>
        <begin position="5"/>
        <end position="66"/>
    </location>
</feature>
<dbReference type="InterPro" id="IPR036397">
    <property type="entry name" value="RNaseH_sf"/>
</dbReference>
<evidence type="ECO:0000313" key="7">
    <source>
        <dbReference type="EMBL" id="UOO91338.1"/>
    </source>
</evidence>
<evidence type="ECO:0000259" key="6">
    <source>
        <dbReference type="PROSITE" id="PS50994"/>
    </source>
</evidence>
<dbReference type="Gene3D" id="3.30.420.10">
    <property type="entry name" value="Ribonuclease H-like superfamily/Ribonuclease H"/>
    <property type="match status" value="1"/>
</dbReference>
<dbReference type="EMBL" id="CP091512">
    <property type="protein sequence ID" value="UOO91338.1"/>
    <property type="molecule type" value="Genomic_DNA"/>
</dbReference>
<dbReference type="PROSITE" id="PS50994">
    <property type="entry name" value="INTEGRASE"/>
    <property type="match status" value="1"/>
</dbReference>
<sequence>MLTQEMVVTIKVLRKQGMSIKAITRETGLARNTVRKYLQPVETTVRQHSTRPSKLDPFKDYIHSRIQSAAPDWIPASVLYAEIAELGYQGKIRILSEYIRQLKPTGKPDPLVRFETEVGQQMQVDFTTIKRGQQSLKAFVATLGYSRASFVYFYDNERTETWIDGLRRSFEFFQGVPKEILFDNAKAIVLERDAYGSGQHRWNPLLLEMAKDYGFRPRVCRPYRAKTKGKVERFNRYLKSSFVIPLQATLRTAGLVLDVSTANGYIGRWLTMVANARVHGTTGDIPNERLLLEQEHLLPLPIWVGNSDPISLEHVAPIPIESLQHPLSVYDQLFGVSA</sequence>
<evidence type="ECO:0000256" key="1">
    <source>
        <dbReference type="ARBA" id="ARBA00009277"/>
    </source>
</evidence>
<comment type="similarity">
    <text evidence="1">Belongs to the transposase IS21/IS408/IS1162 family.</text>
</comment>
<evidence type="ECO:0000256" key="2">
    <source>
        <dbReference type="ARBA" id="ARBA00022578"/>
    </source>
</evidence>
<dbReference type="Pfam" id="PF02796">
    <property type="entry name" value="HTH_7"/>
    <property type="match status" value="1"/>
</dbReference>
<dbReference type="Proteomes" id="UP000832034">
    <property type="component" value="Chromosome"/>
</dbReference>
<dbReference type="NCBIfam" id="NF033546">
    <property type="entry name" value="transpos_IS21"/>
    <property type="match status" value="1"/>
</dbReference>
<accession>A0ABY4E9X8</accession>
<dbReference type="SUPFAM" id="SSF53098">
    <property type="entry name" value="Ribonuclease H-like"/>
    <property type="match status" value="1"/>
</dbReference>
<reference evidence="7" key="1">
    <citation type="submission" date="2021-12" db="EMBL/GenBank/DDBJ databases">
        <authorList>
            <person name="Veyrier F.J."/>
        </authorList>
    </citation>
    <scope>NUCLEOTIDE SEQUENCE</scope>
    <source>
        <strain evidence="7">SAG 1488-6</strain>
    </source>
</reference>
<keyword evidence="9" id="KW-1185">Reference proteome</keyword>
<dbReference type="Pfam" id="PF00665">
    <property type="entry name" value="rve"/>
    <property type="match status" value="1"/>
</dbReference>
<dbReference type="RefSeq" id="WP_026353722.1">
    <property type="nucleotide sequence ID" value="NZ_CP091512.1"/>
</dbReference>
<keyword evidence="3" id="KW-0238">DNA-binding</keyword>
<gene>
    <name evidence="7" type="primary">istA</name>
    <name evidence="8" type="ORF">LVJ81_06410</name>
    <name evidence="7" type="ORF">LVJ81_06570</name>
</gene>